<evidence type="ECO:0000256" key="6">
    <source>
        <dbReference type="ARBA" id="ARBA00023014"/>
    </source>
</evidence>
<keyword evidence="2" id="KW-0004">4Fe-4S</keyword>
<evidence type="ECO:0000256" key="5">
    <source>
        <dbReference type="ARBA" id="ARBA00023004"/>
    </source>
</evidence>
<dbReference type="GO" id="GO:0051539">
    <property type="term" value="F:4 iron, 4 sulfur cluster binding"/>
    <property type="evidence" value="ECO:0007669"/>
    <property type="project" value="UniProtKB-KW"/>
</dbReference>
<dbReference type="InterPro" id="IPR023885">
    <property type="entry name" value="4Fe4S-binding_SPASM_dom"/>
</dbReference>
<keyword evidence="10" id="KW-1185">Reference proteome</keyword>
<evidence type="ECO:0000259" key="7">
    <source>
        <dbReference type="Pfam" id="PF04055"/>
    </source>
</evidence>
<dbReference type="Pfam" id="PF13186">
    <property type="entry name" value="SPASM"/>
    <property type="match status" value="1"/>
</dbReference>
<evidence type="ECO:0000259" key="8">
    <source>
        <dbReference type="Pfam" id="PF13186"/>
    </source>
</evidence>
<dbReference type="SFLD" id="SFLDS00029">
    <property type="entry name" value="Radical_SAM"/>
    <property type="match status" value="1"/>
</dbReference>
<protein>
    <submittedName>
        <fullName evidence="9">Radical SAM/SPASM domain-containing protein</fullName>
    </submittedName>
</protein>
<dbReference type="SUPFAM" id="SSF102114">
    <property type="entry name" value="Radical SAM enzymes"/>
    <property type="match status" value="1"/>
</dbReference>
<evidence type="ECO:0000313" key="10">
    <source>
        <dbReference type="Proteomes" id="UP000291106"/>
    </source>
</evidence>
<sequence length="340" mass="39966">MSTRKHIQDDRPASANGGDYWQRLLDQKHIESILFSGDCGQEQKQQLFYRYVSVVNIEPFNFCNRKCSYCPVSFLDERRGKIKHMSDDIYHKLIAELKQINYSEKLVYNLYNEPLASKKKFYQKLRYALEQLPQARLFFNSNGDYLDLEALQELSEIGVTGINVTLHTKGDYDHQERHQELIEFYDKLEQDLTIDSEDPGFSIHSHFVHNGMRVDVNCMNYEEIGHSRAGAMEHLKITQMRDYPCFRPYRELTVYHNGYVYPCCNIMPDLDVGHKYAIGNLADDNSIYDLYASKLMQGWRKSLLTFSTKKSPCDLCYERTCTVNDDDRQKRQEIFDKIEA</sequence>
<keyword evidence="5" id="KW-0408">Iron</keyword>
<organism evidence="9 10">
    <name type="scientific">Shewanella maritima</name>
    <dbReference type="NCBI Taxonomy" id="2520507"/>
    <lineage>
        <taxon>Bacteria</taxon>
        <taxon>Pseudomonadati</taxon>
        <taxon>Pseudomonadota</taxon>
        <taxon>Gammaproteobacteria</taxon>
        <taxon>Alteromonadales</taxon>
        <taxon>Shewanellaceae</taxon>
        <taxon>Shewanella</taxon>
    </lineage>
</organism>
<dbReference type="CDD" id="cd21109">
    <property type="entry name" value="SPASM"/>
    <property type="match status" value="1"/>
</dbReference>
<keyword evidence="6" id="KW-0411">Iron-sulfur</keyword>
<dbReference type="Pfam" id="PF04055">
    <property type="entry name" value="Radical_SAM"/>
    <property type="match status" value="1"/>
</dbReference>
<dbReference type="PANTHER" id="PTHR43787">
    <property type="entry name" value="FEMO COFACTOR BIOSYNTHESIS PROTEIN NIFB-RELATED"/>
    <property type="match status" value="1"/>
</dbReference>
<dbReference type="RefSeq" id="WP_130601681.1">
    <property type="nucleotide sequence ID" value="NZ_CP036200.1"/>
</dbReference>
<reference evidence="9 10" key="1">
    <citation type="submission" date="2019-02" db="EMBL/GenBank/DDBJ databases">
        <title>Shewanella sp. D4-2 isolated from Dokdo Island.</title>
        <authorList>
            <person name="Baek K."/>
        </authorList>
    </citation>
    <scope>NUCLEOTIDE SEQUENCE [LARGE SCALE GENOMIC DNA]</scope>
    <source>
        <strain evidence="9 10">D4-2</strain>
    </source>
</reference>
<evidence type="ECO:0000313" key="9">
    <source>
        <dbReference type="EMBL" id="QBF84004.1"/>
    </source>
</evidence>
<evidence type="ECO:0000256" key="2">
    <source>
        <dbReference type="ARBA" id="ARBA00022485"/>
    </source>
</evidence>
<dbReference type="Proteomes" id="UP000291106">
    <property type="component" value="Chromosome"/>
</dbReference>
<evidence type="ECO:0000256" key="4">
    <source>
        <dbReference type="ARBA" id="ARBA00022723"/>
    </source>
</evidence>
<dbReference type="Gene3D" id="3.20.20.70">
    <property type="entry name" value="Aldolase class I"/>
    <property type="match status" value="1"/>
</dbReference>
<keyword evidence="4" id="KW-0479">Metal-binding</keyword>
<evidence type="ECO:0000256" key="1">
    <source>
        <dbReference type="ARBA" id="ARBA00001966"/>
    </source>
</evidence>
<comment type="cofactor">
    <cofactor evidence="1">
        <name>[4Fe-4S] cluster</name>
        <dbReference type="ChEBI" id="CHEBI:49883"/>
    </cofactor>
</comment>
<dbReference type="GO" id="GO:0046872">
    <property type="term" value="F:metal ion binding"/>
    <property type="evidence" value="ECO:0007669"/>
    <property type="project" value="UniProtKB-KW"/>
</dbReference>
<dbReference type="OrthoDB" id="9782387at2"/>
<keyword evidence="3" id="KW-0949">S-adenosyl-L-methionine</keyword>
<feature type="domain" description="4Fe4S-binding SPASM" evidence="8">
    <location>
        <begin position="245"/>
        <end position="316"/>
    </location>
</feature>
<evidence type="ECO:0000256" key="3">
    <source>
        <dbReference type="ARBA" id="ARBA00022691"/>
    </source>
</evidence>
<dbReference type="InterPro" id="IPR058240">
    <property type="entry name" value="rSAM_sf"/>
</dbReference>
<dbReference type="GO" id="GO:0003824">
    <property type="term" value="F:catalytic activity"/>
    <property type="evidence" value="ECO:0007669"/>
    <property type="project" value="InterPro"/>
</dbReference>
<name>A0A411PKG1_9GAMM</name>
<dbReference type="AlphaFoldDB" id="A0A411PKG1"/>
<accession>A0A411PKG1</accession>
<dbReference type="CDD" id="cd01335">
    <property type="entry name" value="Radical_SAM"/>
    <property type="match status" value="1"/>
</dbReference>
<dbReference type="InterPro" id="IPR007197">
    <property type="entry name" value="rSAM"/>
</dbReference>
<dbReference type="EMBL" id="CP036200">
    <property type="protein sequence ID" value="QBF84004.1"/>
    <property type="molecule type" value="Genomic_DNA"/>
</dbReference>
<feature type="domain" description="Radical SAM core" evidence="7">
    <location>
        <begin position="57"/>
        <end position="168"/>
    </location>
</feature>
<gene>
    <name evidence="9" type="ORF">EXU30_15990</name>
</gene>
<dbReference type="KEGG" id="smai:EXU30_15990"/>
<proteinExistence type="predicted"/>
<dbReference type="InterPro" id="IPR013785">
    <property type="entry name" value="Aldolase_TIM"/>
</dbReference>